<evidence type="ECO:0000256" key="1">
    <source>
        <dbReference type="SAM" id="Phobius"/>
    </source>
</evidence>
<feature type="transmembrane region" description="Helical" evidence="1">
    <location>
        <begin position="30"/>
        <end position="49"/>
    </location>
</feature>
<evidence type="ECO:0000313" key="2">
    <source>
        <dbReference type="EMBL" id="EEP68811.1"/>
    </source>
</evidence>
<keyword evidence="1" id="KW-1133">Transmembrane helix</keyword>
<comment type="caution">
    <text evidence="2">The sequence shown here is derived from an EMBL/GenBank/DDBJ whole genome shotgun (WGS) entry which is preliminary data.</text>
</comment>
<keyword evidence="1" id="KW-0812">Transmembrane</keyword>
<sequence length="53" mass="6302">MGKKGYFTRFNTVYRKPVFSGCPTVLRIKLIIYSFVKIAFFLYNVYCLLHSKE</sequence>
<organism evidence="2 3">
    <name type="scientific">Kingella oralis ATCC 51147</name>
    <dbReference type="NCBI Taxonomy" id="629741"/>
    <lineage>
        <taxon>Bacteria</taxon>
        <taxon>Pseudomonadati</taxon>
        <taxon>Pseudomonadota</taxon>
        <taxon>Betaproteobacteria</taxon>
        <taxon>Neisseriales</taxon>
        <taxon>Neisseriaceae</taxon>
        <taxon>Kingella</taxon>
    </lineage>
</organism>
<gene>
    <name evidence="2" type="ORF">GCWU000324_00715</name>
</gene>
<accession>C4GF06</accession>
<evidence type="ECO:0000313" key="3">
    <source>
        <dbReference type="Proteomes" id="UP000003009"/>
    </source>
</evidence>
<dbReference type="AlphaFoldDB" id="C4GF06"/>
<name>C4GF06_9NEIS</name>
<dbReference type="STRING" id="629741.GCWU000324_00715"/>
<dbReference type="HOGENOM" id="CLU_3062446_0_0_4"/>
<reference evidence="2" key="1">
    <citation type="submission" date="2009-04" db="EMBL/GenBank/DDBJ databases">
        <authorList>
            <person name="Weinstock G."/>
            <person name="Sodergren E."/>
            <person name="Clifton S."/>
            <person name="Fulton L."/>
            <person name="Fulton B."/>
            <person name="Courtney L."/>
            <person name="Fronick C."/>
            <person name="Harrison M."/>
            <person name="Strong C."/>
            <person name="Farmer C."/>
            <person name="Delahaunty K."/>
            <person name="Markovic C."/>
            <person name="Hall O."/>
            <person name="Minx P."/>
            <person name="Tomlinson C."/>
            <person name="Mitreva M."/>
            <person name="Nelson J."/>
            <person name="Hou S."/>
            <person name="Wollam A."/>
            <person name="Pepin K.H."/>
            <person name="Johnson M."/>
            <person name="Bhonagiri V."/>
            <person name="Nash W.E."/>
            <person name="Warren W."/>
            <person name="Chinwalla A."/>
            <person name="Mardis E.R."/>
            <person name="Wilson R.K."/>
        </authorList>
    </citation>
    <scope>NUCLEOTIDE SEQUENCE [LARGE SCALE GENOMIC DNA]</scope>
    <source>
        <strain evidence="2">ATCC 51147</strain>
    </source>
</reference>
<dbReference type="EMBL" id="ACJW02000002">
    <property type="protein sequence ID" value="EEP68811.1"/>
    <property type="molecule type" value="Genomic_DNA"/>
</dbReference>
<keyword evidence="1" id="KW-0472">Membrane</keyword>
<protein>
    <submittedName>
        <fullName evidence="2">Uncharacterized protein</fullName>
    </submittedName>
</protein>
<keyword evidence="3" id="KW-1185">Reference proteome</keyword>
<proteinExistence type="predicted"/>
<dbReference type="Proteomes" id="UP000003009">
    <property type="component" value="Unassembled WGS sequence"/>
</dbReference>